<name>A0ABQ1PIJ4_9BACI</name>
<keyword evidence="2" id="KW-1185">Reference proteome</keyword>
<sequence>MTTLSLEVMNDYLSSSITSNRKTGQLNRNKLNGLLAEIDFREYLNTLGFAERISVGGWIARSVGAGNFGVETVAMFPETIFPNQDYSPTRTLTNPSHGLHTICSTFHQIGIRSYFCTPSIHNINDTHTISWKAVQLGLPTEQNYYDFPDNINGFSNRSRRYNFLGYETDVSEIPSRAIPEEFTKEHLRVTFQNRYMQETSDIDGILWGNQFTYPIEIKEKTPAPDSALGEYFGLDLGPFVKLAYYASKRGNLHSLFIVREIDNTEDRNLVNWWFIPFEKLARYASWVPRAGGKNMVGGASAVVKIPKNQFEELNRNTINQL</sequence>
<proteinExistence type="predicted"/>
<evidence type="ECO:0000313" key="2">
    <source>
        <dbReference type="Proteomes" id="UP000619534"/>
    </source>
</evidence>
<comment type="caution">
    <text evidence="1">The sequence shown here is derived from an EMBL/GenBank/DDBJ whole genome shotgun (WGS) entry which is preliminary data.</text>
</comment>
<gene>
    <name evidence="1" type="ORF">GCM10007216_30600</name>
</gene>
<protein>
    <submittedName>
        <fullName evidence="1">Uncharacterized protein</fullName>
    </submittedName>
</protein>
<organism evidence="1 2">
    <name type="scientific">Thalassobacillus devorans</name>
    <dbReference type="NCBI Taxonomy" id="279813"/>
    <lineage>
        <taxon>Bacteria</taxon>
        <taxon>Bacillati</taxon>
        <taxon>Bacillota</taxon>
        <taxon>Bacilli</taxon>
        <taxon>Bacillales</taxon>
        <taxon>Bacillaceae</taxon>
        <taxon>Thalassobacillus</taxon>
    </lineage>
</organism>
<dbReference type="RefSeq" id="WP_062440416.1">
    <property type="nucleotide sequence ID" value="NZ_BMCJ01000006.1"/>
</dbReference>
<dbReference type="Proteomes" id="UP000619534">
    <property type="component" value="Unassembled WGS sequence"/>
</dbReference>
<dbReference type="EMBL" id="BMCJ01000006">
    <property type="protein sequence ID" value="GGC97695.1"/>
    <property type="molecule type" value="Genomic_DNA"/>
</dbReference>
<evidence type="ECO:0000313" key="1">
    <source>
        <dbReference type="EMBL" id="GGC97695.1"/>
    </source>
</evidence>
<reference evidence="2" key="1">
    <citation type="journal article" date="2019" name="Int. J. Syst. Evol. Microbiol.">
        <title>The Global Catalogue of Microorganisms (GCM) 10K type strain sequencing project: providing services to taxonomists for standard genome sequencing and annotation.</title>
        <authorList>
            <consortium name="The Broad Institute Genomics Platform"/>
            <consortium name="The Broad Institute Genome Sequencing Center for Infectious Disease"/>
            <person name="Wu L."/>
            <person name="Ma J."/>
        </authorList>
    </citation>
    <scope>NUCLEOTIDE SEQUENCE [LARGE SCALE GENOMIC DNA]</scope>
    <source>
        <strain evidence="2">CCM 7282</strain>
    </source>
</reference>
<accession>A0ABQ1PIJ4</accession>